<keyword evidence="1" id="KW-1133">Transmembrane helix</keyword>
<name>A0ABR3INI1_LOXSC</name>
<evidence type="ECO:0000256" key="2">
    <source>
        <dbReference type="SAM" id="SignalP"/>
    </source>
</evidence>
<sequence length="153" mass="16985">MFTKLVALTAVLSVVAAEETVPISESRSFEMTTGSQENQQLSRILPDVPYLLLDIVNALIGVKFTALGLGVSVIEWLVSNSLIILIGAAVAVGFCKITGKCQLNYEEYVPVSQLRSYVTPEHLQTAEKFFVSAMEKYAEKRRAVPSKYQQIYY</sequence>
<keyword evidence="1" id="KW-0812">Transmembrane</keyword>
<keyword evidence="1" id="KW-0472">Membrane</keyword>
<protein>
    <submittedName>
        <fullName evidence="3">Uncharacterized protein</fullName>
    </submittedName>
</protein>
<proteinExistence type="predicted"/>
<evidence type="ECO:0000256" key="1">
    <source>
        <dbReference type="SAM" id="Phobius"/>
    </source>
</evidence>
<gene>
    <name evidence="3" type="ORF">ABMA27_000466</name>
</gene>
<keyword evidence="4" id="KW-1185">Reference proteome</keyword>
<reference evidence="3 4" key="1">
    <citation type="submission" date="2024-06" db="EMBL/GenBank/DDBJ databases">
        <title>A chromosome-level genome assembly of beet webworm, Loxostege sticticalis.</title>
        <authorList>
            <person name="Zhang Y."/>
        </authorList>
    </citation>
    <scope>NUCLEOTIDE SEQUENCE [LARGE SCALE GENOMIC DNA]</scope>
    <source>
        <strain evidence="3">AQ026</strain>
        <tissue evidence="3">Whole body</tissue>
    </source>
</reference>
<evidence type="ECO:0000313" key="4">
    <source>
        <dbReference type="Proteomes" id="UP001549920"/>
    </source>
</evidence>
<keyword evidence="2" id="KW-0732">Signal</keyword>
<dbReference type="Proteomes" id="UP001549920">
    <property type="component" value="Unassembled WGS sequence"/>
</dbReference>
<comment type="caution">
    <text evidence="3">The sequence shown here is derived from an EMBL/GenBank/DDBJ whole genome shotgun (WGS) entry which is preliminary data.</text>
</comment>
<accession>A0ABR3INI1</accession>
<organism evidence="3 4">
    <name type="scientific">Loxostege sticticalis</name>
    <name type="common">Beet webworm moth</name>
    <dbReference type="NCBI Taxonomy" id="481309"/>
    <lineage>
        <taxon>Eukaryota</taxon>
        <taxon>Metazoa</taxon>
        <taxon>Ecdysozoa</taxon>
        <taxon>Arthropoda</taxon>
        <taxon>Hexapoda</taxon>
        <taxon>Insecta</taxon>
        <taxon>Pterygota</taxon>
        <taxon>Neoptera</taxon>
        <taxon>Endopterygota</taxon>
        <taxon>Lepidoptera</taxon>
        <taxon>Glossata</taxon>
        <taxon>Ditrysia</taxon>
        <taxon>Pyraloidea</taxon>
        <taxon>Crambidae</taxon>
        <taxon>Pyraustinae</taxon>
        <taxon>Loxostege</taxon>
    </lineage>
</organism>
<evidence type="ECO:0000313" key="3">
    <source>
        <dbReference type="EMBL" id="KAL0902642.1"/>
    </source>
</evidence>
<feature type="chain" id="PRO_5047326853" evidence="2">
    <location>
        <begin position="18"/>
        <end position="153"/>
    </location>
</feature>
<feature type="signal peptide" evidence="2">
    <location>
        <begin position="1"/>
        <end position="17"/>
    </location>
</feature>
<dbReference type="EMBL" id="JBEUOH010000001">
    <property type="protein sequence ID" value="KAL0902642.1"/>
    <property type="molecule type" value="Genomic_DNA"/>
</dbReference>
<feature type="transmembrane region" description="Helical" evidence="1">
    <location>
        <begin position="76"/>
        <end position="94"/>
    </location>
</feature>